<name>A0AAW7I4N4_9GAMM</name>
<protein>
    <submittedName>
        <fullName evidence="1">Uncharacterized protein</fullName>
    </submittedName>
</protein>
<dbReference type="RefSeq" id="WP_290022380.1">
    <property type="nucleotide sequence ID" value="NZ_JAOPLV010000007.1"/>
</dbReference>
<dbReference type="Proteomes" id="UP001168216">
    <property type="component" value="Unassembled WGS sequence"/>
</dbReference>
<reference evidence="1" key="1">
    <citation type="submission" date="2023-08" db="EMBL/GenBank/DDBJ databases">
        <title>WGS of Aeromonas isolates.</title>
        <authorList>
            <person name="Lee H."/>
        </authorList>
    </citation>
    <scope>NUCLEOTIDE SEQUENCE</scope>
    <source>
        <strain evidence="1">SL22</strain>
    </source>
</reference>
<sequence>MFSPRFKRIAADDCDRIARKHAVISIVSKLPTRSVIPVFEVFAQTPVGALVCCRYGQVFTPCQARAALERPALPGLSKNMVVLQ</sequence>
<dbReference type="AlphaFoldDB" id="A0AAW7I4N4"/>
<evidence type="ECO:0000313" key="2">
    <source>
        <dbReference type="Proteomes" id="UP001168216"/>
    </source>
</evidence>
<proteinExistence type="predicted"/>
<dbReference type="EMBL" id="JAOPLV010000007">
    <property type="protein sequence ID" value="MDM5141118.1"/>
    <property type="molecule type" value="Genomic_DNA"/>
</dbReference>
<gene>
    <name evidence="1" type="ORF">OB959_15170</name>
</gene>
<evidence type="ECO:0000313" key="1">
    <source>
        <dbReference type="EMBL" id="MDM5141118.1"/>
    </source>
</evidence>
<accession>A0AAW7I4N4</accession>
<comment type="caution">
    <text evidence="1">The sequence shown here is derived from an EMBL/GenBank/DDBJ whole genome shotgun (WGS) entry which is preliminary data.</text>
</comment>
<organism evidence="1 2">
    <name type="scientific">Aeromonas bestiarum</name>
    <dbReference type="NCBI Taxonomy" id="105751"/>
    <lineage>
        <taxon>Bacteria</taxon>
        <taxon>Pseudomonadati</taxon>
        <taxon>Pseudomonadota</taxon>
        <taxon>Gammaproteobacteria</taxon>
        <taxon>Aeromonadales</taxon>
        <taxon>Aeromonadaceae</taxon>
        <taxon>Aeromonas</taxon>
    </lineage>
</organism>